<dbReference type="Gene3D" id="3.90.1640.10">
    <property type="entry name" value="inorganic pyrophosphatase (n-terminal core)"/>
    <property type="match status" value="1"/>
</dbReference>
<proteinExistence type="predicted"/>
<dbReference type="InterPro" id="IPR001667">
    <property type="entry name" value="DDH_dom"/>
</dbReference>
<dbReference type="PANTHER" id="PTHR12112:SF39">
    <property type="entry name" value="EG:152A3.5 PROTEIN (FBGN0003116_PN PROTEIN)"/>
    <property type="match status" value="1"/>
</dbReference>
<dbReference type="EMBL" id="BLQM01000068">
    <property type="protein sequence ID" value="GMH58991.1"/>
    <property type="molecule type" value="Genomic_DNA"/>
</dbReference>
<organism evidence="2 3">
    <name type="scientific">Triparma laevis f. inornata</name>
    <dbReference type="NCBI Taxonomy" id="1714386"/>
    <lineage>
        <taxon>Eukaryota</taxon>
        <taxon>Sar</taxon>
        <taxon>Stramenopiles</taxon>
        <taxon>Ochrophyta</taxon>
        <taxon>Bolidophyceae</taxon>
        <taxon>Parmales</taxon>
        <taxon>Triparmaceae</taxon>
        <taxon>Triparma</taxon>
    </lineage>
</organism>
<dbReference type="SUPFAM" id="SSF64182">
    <property type="entry name" value="DHH phosphoesterases"/>
    <property type="match status" value="1"/>
</dbReference>
<feature type="domain" description="DDH" evidence="1">
    <location>
        <begin position="11"/>
        <end position="143"/>
    </location>
</feature>
<dbReference type="GO" id="GO:0005737">
    <property type="term" value="C:cytoplasm"/>
    <property type="evidence" value="ECO:0007669"/>
    <property type="project" value="TreeGrafter"/>
</dbReference>
<evidence type="ECO:0000313" key="3">
    <source>
        <dbReference type="Proteomes" id="UP001162640"/>
    </source>
</evidence>
<reference evidence="3" key="1">
    <citation type="journal article" date="2023" name="Commun. Biol.">
        <title>Genome analysis of Parmales, the sister group of diatoms, reveals the evolutionary specialization of diatoms from phago-mixotrophs to photoautotrophs.</title>
        <authorList>
            <person name="Ban H."/>
            <person name="Sato S."/>
            <person name="Yoshikawa S."/>
            <person name="Yamada K."/>
            <person name="Nakamura Y."/>
            <person name="Ichinomiya M."/>
            <person name="Sato N."/>
            <person name="Blanc-Mathieu R."/>
            <person name="Endo H."/>
            <person name="Kuwata A."/>
            <person name="Ogata H."/>
        </authorList>
    </citation>
    <scope>NUCLEOTIDE SEQUENCE [LARGE SCALE GENOMIC DNA]</scope>
</reference>
<comment type="caution">
    <text evidence="2">The sequence shown here is derived from an EMBL/GenBank/DDBJ whole genome shotgun (WGS) entry which is preliminary data.</text>
</comment>
<accession>A0A9W6ZVX4</accession>
<dbReference type="Proteomes" id="UP001162640">
    <property type="component" value="Unassembled WGS sequence"/>
</dbReference>
<dbReference type="PANTHER" id="PTHR12112">
    <property type="entry name" value="BNIP - RELATED"/>
    <property type="match status" value="1"/>
</dbReference>
<evidence type="ECO:0000259" key="1">
    <source>
        <dbReference type="Pfam" id="PF01368"/>
    </source>
</evidence>
<dbReference type="InterPro" id="IPR038222">
    <property type="entry name" value="DHHA2_dom_sf"/>
</dbReference>
<dbReference type="Pfam" id="PF01368">
    <property type="entry name" value="DHH"/>
    <property type="match status" value="1"/>
</dbReference>
<dbReference type="Gene3D" id="3.10.310.20">
    <property type="entry name" value="DHHA2 domain"/>
    <property type="match status" value="1"/>
</dbReference>
<evidence type="ECO:0000313" key="2">
    <source>
        <dbReference type="EMBL" id="GMH58991.1"/>
    </source>
</evidence>
<name>A0A9W6ZVX4_9STRA</name>
<dbReference type="GO" id="GO:0004309">
    <property type="term" value="F:exopolyphosphatase activity"/>
    <property type="evidence" value="ECO:0007669"/>
    <property type="project" value="TreeGrafter"/>
</dbReference>
<dbReference type="AlphaFoldDB" id="A0A9W6ZVX4"/>
<gene>
    <name evidence="2" type="ORF">TL16_g02734</name>
</gene>
<sequence length="328" mass="36245">MSSSFPPSPTFILGNPAGDLDSTISSYALSSSFPSSMPVMNYLQDALLLKPDTQKCLEIEPFEEQITYVNDFLSYCELNDDYNVILVDHNSLSFNYPCSSSLYSKISSKITKIIDHHSPSNQHPEAEIMLDTVASCCTLIYNPSLSAHIKKLILLTILVDSNNLSPSNGKTTKKDIEVVGSILKDLSLSKSDIFKKSEEISSAKFSSTFWSSLSKSQAISVDYKLLTVNSVRIGVASILTPLSTYTGDLEIEVDCLIIGSCVITGGEVKRELELVLGSSEDVYKKVEEWLNGGAGKLETIKEGMYWRQENERGSRKVLMPELEKVFKS</sequence>
<dbReference type="InterPro" id="IPR038763">
    <property type="entry name" value="DHH_sf"/>
</dbReference>
<protein>
    <recommendedName>
        <fullName evidence="1">DDH domain-containing protein</fullName>
    </recommendedName>
</protein>